<reference evidence="4 5" key="1">
    <citation type="submission" date="2017-12" db="EMBL/GenBank/DDBJ databases">
        <title>The genome sequence of Caulobacter flavus CGMCC1 15093.</title>
        <authorList>
            <person name="Gao J."/>
            <person name="Mao X."/>
            <person name="Sun J."/>
        </authorList>
    </citation>
    <scope>NUCLEOTIDE SEQUENCE [LARGE SCALE GENOMIC DNA]</scope>
    <source>
        <strain evidence="4 5">CGMCC1 15093</strain>
    </source>
</reference>
<evidence type="ECO:0000313" key="3">
    <source>
        <dbReference type="EMBL" id="AYV45162.1"/>
    </source>
</evidence>
<protein>
    <submittedName>
        <fullName evidence="4">GIY-YIG nuclease</fullName>
    </submittedName>
</protein>
<dbReference type="Proteomes" id="UP000234483">
    <property type="component" value="Unassembled WGS sequence"/>
</dbReference>
<feature type="domain" description="GIY-YIG" evidence="2">
    <location>
        <begin position="1"/>
        <end position="78"/>
    </location>
</feature>
<evidence type="ECO:0000313" key="6">
    <source>
        <dbReference type="Proteomes" id="UP000281192"/>
    </source>
</evidence>
<dbReference type="InterPro" id="IPR050190">
    <property type="entry name" value="UPF0213_domain"/>
</dbReference>
<evidence type="ECO:0000259" key="2">
    <source>
        <dbReference type="PROSITE" id="PS50164"/>
    </source>
</evidence>
<dbReference type="KEGG" id="cfh:C1707_02285"/>
<dbReference type="EMBL" id="PJRQ01000008">
    <property type="protein sequence ID" value="PLR19158.1"/>
    <property type="molecule type" value="Genomic_DNA"/>
</dbReference>
<sequence length="95" mass="11632">MAFYVYIVASRRNGTLYIGHTDDLARRTWEHQEKVYPGFTRKYDVGILVWYEVHDTRESVLIRERQMKKWRRLWKLELIERTNAGWRDLAQDLNC</sequence>
<evidence type="ECO:0000256" key="1">
    <source>
        <dbReference type="ARBA" id="ARBA00007435"/>
    </source>
</evidence>
<dbReference type="RefSeq" id="WP_101711716.1">
    <property type="nucleotide sequence ID" value="NZ_CP026100.1"/>
</dbReference>
<comment type="similarity">
    <text evidence="1">Belongs to the UPF0213 family.</text>
</comment>
<gene>
    <name evidence="3" type="ORF">C1707_02285</name>
    <name evidence="4" type="ORF">CFHF_03885</name>
</gene>
<dbReference type="AlphaFoldDB" id="A0A2N5CZA8"/>
<dbReference type="CDD" id="cd10448">
    <property type="entry name" value="GIY-YIG_unchar_3"/>
    <property type="match status" value="1"/>
</dbReference>
<dbReference type="OrthoDB" id="287318at2"/>
<keyword evidence="6" id="KW-1185">Reference proteome</keyword>
<reference evidence="3 6" key="2">
    <citation type="submission" date="2018-01" db="EMBL/GenBank/DDBJ databases">
        <title>Complete genome sequence of Caulobacter flavus RHGG3.</title>
        <authorList>
            <person name="Yang E."/>
        </authorList>
    </citation>
    <scope>NUCLEOTIDE SEQUENCE [LARGE SCALE GENOMIC DNA]</scope>
    <source>
        <strain evidence="3 6">RHGG3</strain>
    </source>
</reference>
<proteinExistence type="inferred from homology"/>
<evidence type="ECO:0000313" key="5">
    <source>
        <dbReference type="Proteomes" id="UP000234483"/>
    </source>
</evidence>
<dbReference type="EMBL" id="CP026100">
    <property type="protein sequence ID" value="AYV45162.1"/>
    <property type="molecule type" value="Genomic_DNA"/>
</dbReference>
<name>A0A2N5CZA8_9CAUL</name>
<dbReference type="Pfam" id="PF01541">
    <property type="entry name" value="GIY-YIG"/>
    <property type="match status" value="1"/>
</dbReference>
<dbReference type="PANTHER" id="PTHR34477:SF5">
    <property type="entry name" value="BSL5627 PROTEIN"/>
    <property type="match status" value="1"/>
</dbReference>
<dbReference type="Proteomes" id="UP000281192">
    <property type="component" value="Chromosome"/>
</dbReference>
<dbReference type="PROSITE" id="PS50164">
    <property type="entry name" value="GIY_YIG"/>
    <property type="match status" value="1"/>
</dbReference>
<dbReference type="Gene3D" id="3.40.1440.10">
    <property type="entry name" value="GIY-YIG endonuclease"/>
    <property type="match status" value="1"/>
</dbReference>
<dbReference type="InterPro" id="IPR000305">
    <property type="entry name" value="GIY-YIG_endonuc"/>
</dbReference>
<organism evidence="4 5">
    <name type="scientific">Caulobacter flavus</name>
    <dbReference type="NCBI Taxonomy" id="1679497"/>
    <lineage>
        <taxon>Bacteria</taxon>
        <taxon>Pseudomonadati</taxon>
        <taxon>Pseudomonadota</taxon>
        <taxon>Alphaproteobacteria</taxon>
        <taxon>Caulobacterales</taxon>
        <taxon>Caulobacteraceae</taxon>
        <taxon>Caulobacter</taxon>
    </lineage>
</organism>
<dbReference type="InterPro" id="IPR035901">
    <property type="entry name" value="GIY-YIG_endonuc_sf"/>
</dbReference>
<evidence type="ECO:0000313" key="4">
    <source>
        <dbReference type="EMBL" id="PLR19158.1"/>
    </source>
</evidence>
<dbReference type="PANTHER" id="PTHR34477">
    <property type="entry name" value="UPF0213 PROTEIN YHBQ"/>
    <property type="match status" value="1"/>
</dbReference>
<dbReference type="SUPFAM" id="SSF82771">
    <property type="entry name" value="GIY-YIG endonuclease"/>
    <property type="match status" value="1"/>
</dbReference>
<accession>A0A2N5CZA8</accession>